<dbReference type="Proteomes" id="UP000886674">
    <property type="component" value="Unassembled WGS sequence"/>
</dbReference>
<gene>
    <name evidence="2" type="ORF">JAY77_22915</name>
</gene>
<organism evidence="2 3">
    <name type="scientific">Candidatus Thiodiazotropha taylori</name>
    <dbReference type="NCBI Taxonomy" id="2792791"/>
    <lineage>
        <taxon>Bacteria</taxon>
        <taxon>Pseudomonadati</taxon>
        <taxon>Pseudomonadota</taxon>
        <taxon>Gammaproteobacteria</taxon>
        <taxon>Chromatiales</taxon>
        <taxon>Sedimenticolaceae</taxon>
        <taxon>Candidatus Thiodiazotropha</taxon>
    </lineage>
</organism>
<sequence>MKLNIGTTVTNLFTVLGAIGTLLSTYIVYYAYFTETNSLSSSGVNRIQEAAATIVAPKGFLVTSANISKIPNNKDFSLGINKPVLITDDEIPFIITARSSDNNALIKVNGKIWGMRLGDTKNFSTSGCQIWLYSIQNDIYSFKMVCT</sequence>
<name>A0A9E4NQ78_9GAMM</name>
<dbReference type="AlphaFoldDB" id="A0A9E4NQ78"/>
<feature type="transmembrane region" description="Helical" evidence="1">
    <location>
        <begin position="12"/>
        <end position="32"/>
    </location>
</feature>
<dbReference type="EMBL" id="JAEPCR010000182">
    <property type="protein sequence ID" value="MCG7980984.1"/>
    <property type="molecule type" value="Genomic_DNA"/>
</dbReference>
<protein>
    <submittedName>
        <fullName evidence="2">Uncharacterized protein</fullName>
    </submittedName>
</protein>
<evidence type="ECO:0000313" key="2">
    <source>
        <dbReference type="EMBL" id="MCG7980984.1"/>
    </source>
</evidence>
<keyword evidence="1" id="KW-0812">Transmembrane</keyword>
<keyword evidence="1" id="KW-0472">Membrane</keyword>
<comment type="caution">
    <text evidence="2">The sequence shown here is derived from an EMBL/GenBank/DDBJ whole genome shotgun (WGS) entry which is preliminary data.</text>
</comment>
<evidence type="ECO:0000256" key="1">
    <source>
        <dbReference type="SAM" id="Phobius"/>
    </source>
</evidence>
<accession>A0A9E4NQ78</accession>
<proteinExistence type="predicted"/>
<reference evidence="2" key="1">
    <citation type="journal article" date="2021" name="Proc. Natl. Acad. Sci. U.S.A.">
        <title>Global biogeography of chemosynthetic symbionts reveals both localized and globally distributed symbiont groups. .</title>
        <authorList>
            <person name="Osvatic J.T."/>
            <person name="Wilkins L.G.E."/>
            <person name="Leibrecht L."/>
            <person name="Leray M."/>
            <person name="Zauner S."/>
            <person name="Polzin J."/>
            <person name="Camacho Y."/>
            <person name="Gros O."/>
            <person name="van Gils J.A."/>
            <person name="Eisen J.A."/>
            <person name="Petersen J.M."/>
            <person name="Yuen B."/>
        </authorList>
    </citation>
    <scope>NUCLEOTIDE SEQUENCE</scope>
    <source>
        <strain evidence="2">MAGclacostrist055</strain>
    </source>
</reference>
<keyword evidence="1" id="KW-1133">Transmembrane helix</keyword>
<evidence type="ECO:0000313" key="3">
    <source>
        <dbReference type="Proteomes" id="UP000886674"/>
    </source>
</evidence>